<dbReference type="Gene3D" id="3.30.360.10">
    <property type="entry name" value="Dihydrodipicolinate Reductase, domain 2"/>
    <property type="match status" value="1"/>
</dbReference>
<dbReference type="EMBL" id="DWWJ01000071">
    <property type="protein sequence ID" value="HJC40641.1"/>
    <property type="molecule type" value="Genomic_DNA"/>
</dbReference>
<reference evidence="8" key="1">
    <citation type="journal article" date="2021" name="PeerJ">
        <title>Extensive microbial diversity within the chicken gut microbiome revealed by metagenomics and culture.</title>
        <authorList>
            <person name="Gilroy R."/>
            <person name="Ravi A."/>
            <person name="Getino M."/>
            <person name="Pursley I."/>
            <person name="Horton D.L."/>
            <person name="Alikhan N.F."/>
            <person name="Baker D."/>
            <person name="Gharbi K."/>
            <person name="Hall N."/>
            <person name="Watson M."/>
            <person name="Adriaenssens E.M."/>
            <person name="Foster-Nyarko E."/>
            <person name="Jarju S."/>
            <person name="Secka A."/>
            <person name="Antonio M."/>
            <person name="Oren A."/>
            <person name="Chaudhuri R.R."/>
            <person name="La Ragione R."/>
            <person name="Hildebrand F."/>
            <person name="Pallen M.J."/>
        </authorList>
    </citation>
    <scope>NUCLEOTIDE SEQUENCE</scope>
    <source>
        <strain evidence="8">CHK186-1790</strain>
    </source>
</reference>
<evidence type="ECO:0000256" key="4">
    <source>
        <dbReference type="ARBA" id="ARBA00022857"/>
    </source>
</evidence>
<dbReference type="GO" id="GO:0005737">
    <property type="term" value="C:cytoplasm"/>
    <property type="evidence" value="ECO:0007669"/>
    <property type="project" value="UniProtKB-SubCell"/>
</dbReference>
<dbReference type="PANTHER" id="PTHR32338:SF10">
    <property type="entry name" value="N-ACETYL-GAMMA-GLUTAMYL-PHOSPHATE REDUCTASE, CHLOROPLASTIC-RELATED"/>
    <property type="match status" value="1"/>
</dbReference>
<dbReference type="EC" id="1.2.1.38" evidence="6"/>
<dbReference type="GO" id="GO:0003942">
    <property type="term" value="F:N-acetyl-gamma-glutamyl-phosphate reductase activity"/>
    <property type="evidence" value="ECO:0007669"/>
    <property type="project" value="UniProtKB-UniRule"/>
</dbReference>
<dbReference type="InterPro" id="IPR050085">
    <property type="entry name" value="AGPR"/>
</dbReference>
<dbReference type="InterPro" id="IPR058924">
    <property type="entry name" value="AGPR_dimerisation_dom"/>
</dbReference>
<feature type="active site" evidence="6">
    <location>
        <position position="118"/>
    </location>
</feature>
<dbReference type="SMART" id="SM00859">
    <property type="entry name" value="Semialdhyde_dh"/>
    <property type="match status" value="1"/>
</dbReference>
<name>A0A9D2NXS2_9FIRM</name>
<dbReference type="SUPFAM" id="SSF55347">
    <property type="entry name" value="Glyceraldehyde-3-phosphate dehydrogenase-like, C-terminal domain"/>
    <property type="match status" value="1"/>
</dbReference>
<evidence type="ECO:0000256" key="2">
    <source>
        <dbReference type="ARBA" id="ARBA00022571"/>
    </source>
</evidence>
<dbReference type="NCBIfam" id="TIGR01851">
    <property type="entry name" value="argC_other"/>
    <property type="match status" value="1"/>
</dbReference>
<comment type="pathway">
    <text evidence="6">Amino-acid biosynthesis; L-arginine biosynthesis; N(2)-acetyl-L-ornithine from L-glutamate: step 3/4.</text>
</comment>
<dbReference type="Gene3D" id="3.40.50.720">
    <property type="entry name" value="NAD(P)-binding Rossmann-like Domain"/>
    <property type="match status" value="1"/>
</dbReference>
<comment type="similarity">
    <text evidence="6">Belongs to the NAGSA dehydrogenase family. Type 2 subfamily.</text>
</comment>
<dbReference type="InterPro" id="IPR000534">
    <property type="entry name" value="Semialdehyde_DH_NAD-bd"/>
</dbReference>
<dbReference type="InterPro" id="IPR036291">
    <property type="entry name" value="NAD(P)-bd_dom_sf"/>
</dbReference>
<dbReference type="CDD" id="cd17896">
    <property type="entry name" value="AGPR_2_N"/>
    <property type="match status" value="1"/>
</dbReference>
<organism evidence="8 9">
    <name type="scientific">Candidatus Intestinimonas pullistercoris</name>
    <dbReference type="NCBI Taxonomy" id="2838623"/>
    <lineage>
        <taxon>Bacteria</taxon>
        <taxon>Bacillati</taxon>
        <taxon>Bacillota</taxon>
        <taxon>Clostridia</taxon>
        <taxon>Eubacteriales</taxon>
        <taxon>Intestinimonas</taxon>
    </lineage>
</organism>
<dbReference type="InterPro" id="IPR010136">
    <property type="entry name" value="AGPR_type-2"/>
</dbReference>
<dbReference type="Pfam" id="PF01118">
    <property type="entry name" value="Semialdhyde_dh"/>
    <property type="match status" value="1"/>
</dbReference>
<protein>
    <recommendedName>
        <fullName evidence="6">N-acetyl-gamma-glutamyl-phosphate reductase</fullName>
        <shortName evidence="6">AGPR</shortName>
        <ecNumber evidence="6">1.2.1.38</ecNumber>
    </recommendedName>
    <alternativeName>
        <fullName evidence="6">N-acetyl-glutamate semialdehyde dehydrogenase</fullName>
        <shortName evidence="6">NAGSA dehydrogenase</shortName>
    </alternativeName>
</protein>
<comment type="caution">
    <text evidence="8">The sequence shown here is derived from an EMBL/GenBank/DDBJ whole genome shotgun (WGS) entry which is preliminary data.</text>
</comment>
<comment type="subcellular location">
    <subcellularLocation>
        <location evidence="6">Cytoplasm</location>
    </subcellularLocation>
</comment>
<dbReference type="SUPFAM" id="SSF51735">
    <property type="entry name" value="NAD(P)-binding Rossmann-fold domains"/>
    <property type="match status" value="1"/>
</dbReference>
<keyword evidence="3 6" id="KW-0028">Amino-acid biosynthesis</keyword>
<keyword evidence="2 6" id="KW-0055">Arginine biosynthesis</keyword>
<keyword evidence="4 6" id="KW-0521">NADP</keyword>
<proteinExistence type="inferred from homology"/>
<dbReference type="CDD" id="cd23935">
    <property type="entry name" value="AGPR_2_C"/>
    <property type="match status" value="1"/>
</dbReference>
<evidence type="ECO:0000256" key="6">
    <source>
        <dbReference type="HAMAP-Rule" id="MF_01110"/>
    </source>
</evidence>
<evidence type="ECO:0000256" key="1">
    <source>
        <dbReference type="ARBA" id="ARBA00022490"/>
    </source>
</evidence>
<dbReference type="GO" id="GO:0006526">
    <property type="term" value="P:L-arginine biosynthetic process"/>
    <property type="evidence" value="ECO:0007669"/>
    <property type="project" value="UniProtKB-UniRule"/>
</dbReference>
<accession>A0A9D2NXS2</accession>
<reference evidence="8" key="2">
    <citation type="submission" date="2021-04" db="EMBL/GenBank/DDBJ databases">
        <authorList>
            <person name="Gilroy R."/>
        </authorList>
    </citation>
    <scope>NUCLEOTIDE SEQUENCE</scope>
    <source>
        <strain evidence="8">CHK186-1790</strain>
    </source>
</reference>
<dbReference type="HAMAP" id="MF_01110">
    <property type="entry name" value="ArgC_type2"/>
    <property type="match status" value="1"/>
</dbReference>
<evidence type="ECO:0000259" key="7">
    <source>
        <dbReference type="SMART" id="SM00859"/>
    </source>
</evidence>
<dbReference type="Proteomes" id="UP000823882">
    <property type="component" value="Unassembled WGS sequence"/>
</dbReference>
<keyword evidence="1 6" id="KW-0963">Cytoplasm</keyword>
<dbReference type="Pfam" id="PF22698">
    <property type="entry name" value="Semialdhyde_dhC_1"/>
    <property type="match status" value="1"/>
</dbReference>
<evidence type="ECO:0000256" key="5">
    <source>
        <dbReference type="ARBA" id="ARBA00023002"/>
    </source>
</evidence>
<comment type="catalytic activity">
    <reaction evidence="6">
        <text>N-acetyl-L-glutamate 5-semialdehyde + phosphate + NADP(+) = N-acetyl-L-glutamyl 5-phosphate + NADPH + H(+)</text>
        <dbReference type="Rhea" id="RHEA:21588"/>
        <dbReference type="ChEBI" id="CHEBI:15378"/>
        <dbReference type="ChEBI" id="CHEBI:29123"/>
        <dbReference type="ChEBI" id="CHEBI:43474"/>
        <dbReference type="ChEBI" id="CHEBI:57783"/>
        <dbReference type="ChEBI" id="CHEBI:57936"/>
        <dbReference type="ChEBI" id="CHEBI:58349"/>
        <dbReference type="EC" id="1.2.1.38"/>
    </reaction>
</comment>
<evidence type="ECO:0000256" key="3">
    <source>
        <dbReference type="ARBA" id="ARBA00022605"/>
    </source>
</evidence>
<comment type="function">
    <text evidence="6">Catalyzes the NADPH-dependent reduction of N-acetyl-5-glutamyl phosphate to yield N-acetyl-L-glutamate 5-semialdehyde.</text>
</comment>
<sequence length="324" mass="35495">MSKKPKVFIDGQEGTTGLQIYERLGKREDIQLLRIDPEKRKDPAERKKLLNTADLVFLCLPDAAAREAVDMIESETTRVIDASTAHRTAEGWIYGFPELNPGQRERIRTARRVANPGCHATGFISIVYPLVALGLLPRDAALSCFSLTGYSGGGKKMIAQYEGPHKTEAMCSPGIYSVLQNHKHLPEMQRVCGLERPPVFSPIVDDYYKGMATTVPLHMDQLQGVSTLHQVWRAMADYYGTDDGRRLVHVAGDPTDEEGGIEPDSKIYGGSMAGKDRMSLIVAGNDHQFTITALFDNLGKGASGAAVQNMNLMLGFPETTGLSL</sequence>
<feature type="domain" description="Semialdehyde dehydrogenase NAD-binding" evidence="7">
    <location>
        <begin position="6"/>
        <end position="107"/>
    </location>
</feature>
<gene>
    <name evidence="6 8" type="primary">argC</name>
    <name evidence="8" type="ORF">H9701_03695</name>
</gene>
<dbReference type="GO" id="GO:0051287">
    <property type="term" value="F:NAD binding"/>
    <property type="evidence" value="ECO:0007669"/>
    <property type="project" value="InterPro"/>
</dbReference>
<dbReference type="PANTHER" id="PTHR32338">
    <property type="entry name" value="N-ACETYL-GAMMA-GLUTAMYL-PHOSPHATE REDUCTASE, CHLOROPLASTIC-RELATED-RELATED"/>
    <property type="match status" value="1"/>
</dbReference>
<evidence type="ECO:0000313" key="8">
    <source>
        <dbReference type="EMBL" id="HJC40641.1"/>
    </source>
</evidence>
<evidence type="ECO:0000313" key="9">
    <source>
        <dbReference type="Proteomes" id="UP000823882"/>
    </source>
</evidence>
<dbReference type="AlphaFoldDB" id="A0A9D2NXS2"/>
<keyword evidence="5 6" id="KW-0560">Oxidoreductase</keyword>